<dbReference type="NCBIfam" id="NF033709">
    <property type="entry name" value="PorV_fam"/>
    <property type="match status" value="1"/>
</dbReference>
<dbReference type="EMBL" id="SPNC01000006">
    <property type="protein sequence ID" value="TFH97167.1"/>
    <property type="molecule type" value="Genomic_DNA"/>
</dbReference>
<evidence type="ECO:0000313" key="3">
    <source>
        <dbReference type="Proteomes" id="UP000297225"/>
    </source>
</evidence>
<dbReference type="OrthoDB" id="1013710at2"/>
<name>A0A4Y8WRH6_9PORP</name>
<dbReference type="AlphaFoldDB" id="A0A4Y8WRH6"/>
<dbReference type="STRING" id="1122973.GCA_000379925_01317"/>
<accession>A0A4Y8WRH6</accession>
<sequence>MKTKLFISALLLSWVLSASAQIGRPLPVLQSNPDARTAAMGGATGAKTDRMYLFSSPSAMLFQDQKLRFDFSTEMYPKVQDITGRTMQYNLTGAYHFLDRHAAFLGFRYQGGTEHTYIDGNLESNRVVVKPFNWIIDAGYAFKLSEQFSVDASANLIASWIGKGSYTGSFALGVYYQGDVTLGYIPAIASVGLRVMDIGAPLSYKAEGMSYALPTSLQLSGGLDLQLTPKHQVNLLAGTRYFFLPKEASLFTMGLGTEYGYKGFLFARAGFQYGQHAQSFGTLGLGVKYQGITLDAAYRISTAKDFGVNTLLISLGYSF</sequence>
<protein>
    <submittedName>
        <fullName evidence="2">PorV/PorQ family protein</fullName>
    </submittedName>
</protein>
<evidence type="ECO:0000259" key="1">
    <source>
        <dbReference type="Pfam" id="PF19572"/>
    </source>
</evidence>
<evidence type="ECO:0000313" key="2">
    <source>
        <dbReference type="EMBL" id="TFH97167.1"/>
    </source>
</evidence>
<reference evidence="2 3" key="1">
    <citation type="submission" date="2019-03" db="EMBL/GenBank/DDBJ databases">
        <title>Porphyromonas levii Isolated from the Uterus of Dairy Cows.</title>
        <authorList>
            <person name="Francis A.M."/>
        </authorList>
    </citation>
    <scope>NUCLEOTIDE SEQUENCE [LARGE SCALE GENOMIC DNA]</scope>
    <source>
        <strain evidence="2 3">AF5678</strain>
    </source>
</reference>
<feature type="domain" description="Type IX secretion system protein PorV" evidence="1">
    <location>
        <begin position="24"/>
        <end position="235"/>
    </location>
</feature>
<gene>
    <name evidence="2" type="ORF">E4P47_00820</name>
</gene>
<organism evidence="2 3">
    <name type="scientific">Porphyromonas levii</name>
    <dbReference type="NCBI Taxonomy" id="28114"/>
    <lineage>
        <taxon>Bacteria</taxon>
        <taxon>Pseudomonadati</taxon>
        <taxon>Bacteroidota</taxon>
        <taxon>Bacteroidia</taxon>
        <taxon>Bacteroidales</taxon>
        <taxon>Porphyromonadaceae</taxon>
        <taxon>Porphyromonas</taxon>
    </lineage>
</organism>
<dbReference type="Proteomes" id="UP000297225">
    <property type="component" value="Unassembled WGS sequence"/>
</dbReference>
<proteinExistence type="predicted"/>
<dbReference type="RefSeq" id="WP_018358556.1">
    <property type="nucleotide sequence ID" value="NZ_CP197400.1"/>
</dbReference>
<keyword evidence="3" id="KW-1185">Reference proteome</keyword>
<dbReference type="SUPFAM" id="SSF56935">
    <property type="entry name" value="Porins"/>
    <property type="match status" value="1"/>
</dbReference>
<comment type="caution">
    <text evidence="2">The sequence shown here is derived from an EMBL/GenBank/DDBJ whole genome shotgun (WGS) entry which is preliminary data.</text>
</comment>
<dbReference type="Pfam" id="PF19572">
    <property type="entry name" value="PorV"/>
    <property type="match status" value="1"/>
</dbReference>
<dbReference type="InterPro" id="IPR045741">
    <property type="entry name" value="PorV"/>
</dbReference>